<sequence>MAQLSNDDNKQKKVKIIQNIILRGENRLEERDEAEEALRSIMTPGITSDPDLDQEFVDLLCPSDPNLNQEFVNLVTPQHIIQDIEMTENEEFDKEAARFVEKGFLVDELDETKKQNLGQDRSLQ</sequence>
<evidence type="ECO:0000313" key="1">
    <source>
        <dbReference type="EMBL" id="CAG9763712.1"/>
    </source>
</evidence>
<proteinExistence type="predicted"/>
<name>A0A9N9MN87_9CUCU</name>
<gene>
    <name evidence="1" type="ORF">CEUTPL_LOCUS4370</name>
</gene>
<organism evidence="1 2">
    <name type="scientific">Ceutorhynchus assimilis</name>
    <name type="common">cabbage seed weevil</name>
    <dbReference type="NCBI Taxonomy" id="467358"/>
    <lineage>
        <taxon>Eukaryota</taxon>
        <taxon>Metazoa</taxon>
        <taxon>Ecdysozoa</taxon>
        <taxon>Arthropoda</taxon>
        <taxon>Hexapoda</taxon>
        <taxon>Insecta</taxon>
        <taxon>Pterygota</taxon>
        <taxon>Neoptera</taxon>
        <taxon>Endopterygota</taxon>
        <taxon>Coleoptera</taxon>
        <taxon>Polyphaga</taxon>
        <taxon>Cucujiformia</taxon>
        <taxon>Curculionidae</taxon>
        <taxon>Ceutorhynchinae</taxon>
        <taxon>Ceutorhynchus</taxon>
    </lineage>
</organism>
<evidence type="ECO:0000313" key="2">
    <source>
        <dbReference type="Proteomes" id="UP001152799"/>
    </source>
</evidence>
<dbReference type="Proteomes" id="UP001152799">
    <property type="component" value="Chromosome 14"/>
</dbReference>
<keyword evidence="2" id="KW-1185">Reference proteome</keyword>
<accession>A0A9N9MN87</accession>
<dbReference type="AlphaFoldDB" id="A0A9N9MN87"/>
<dbReference type="EMBL" id="OU892290">
    <property type="protein sequence ID" value="CAG9763712.1"/>
    <property type="molecule type" value="Genomic_DNA"/>
</dbReference>
<protein>
    <submittedName>
        <fullName evidence="1">Uncharacterized protein</fullName>
    </submittedName>
</protein>
<reference evidence="1" key="1">
    <citation type="submission" date="2022-01" db="EMBL/GenBank/DDBJ databases">
        <authorList>
            <person name="King R."/>
        </authorList>
    </citation>
    <scope>NUCLEOTIDE SEQUENCE</scope>
</reference>